<reference evidence="3 4" key="1">
    <citation type="submission" date="2019-10" db="EMBL/GenBank/DDBJ databases">
        <title>Assembly and Annotation for the nematode Trichostrongylus colubriformis.</title>
        <authorList>
            <person name="Martin J."/>
        </authorList>
    </citation>
    <scope>NUCLEOTIDE SEQUENCE [LARGE SCALE GENOMIC DNA]</scope>
    <source>
        <strain evidence="3">G859</strain>
        <tissue evidence="3">Whole worm</tissue>
    </source>
</reference>
<evidence type="ECO:0000313" key="3">
    <source>
        <dbReference type="EMBL" id="KAK5971881.1"/>
    </source>
</evidence>
<protein>
    <submittedName>
        <fullName evidence="3">HA2 domain-containing protein</fullName>
    </submittedName>
</protein>
<dbReference type="Pfam" id="PF07717">
    <property type="entry name" value="OB_NTP_bind"/>
    <property type="match status" value="1"/>
</dbReference>
<proteinExistence type="predicted"/>
<dbReference type="InterPro" id="IPR011709">
    <property type="entry name" value="DEAD-box_helicase_OB_fold"/>
</dbReference>
<evidence type="ECO:0000259" key="2">
    <source>
        <dbReference type="Pfam" id="PF07717"/>
    </source>
</evidence>
<evidence type="ECO:0000313" key="4">
    <source>
        <dbReference type="Proteomes" id="UP001331761"/>
    </source>
</evidence>
<gene>
    <name evidence="3" type="ORF">GCK32_012187</name>
</gene>
<feature type="region of interest" description="Disordered" evidence="1">
    <location>
        <begin position="109"/>
        <end position="128"/>
    </location>
</feature>
<name>A0AAN8IFU3_TRICO</name>
<evidence type="ECO:0000256" key="1">
    <source>
        <dbReference type="SAM" id="MobiDB-lite"/>
    </source>
</evidence>
<comment type="caution">
    <text evidence="3">The sequence shown here is derived from an EMBL/GenBank/DDBJ whole genome shotgun (WGS) entry which is preliminary data.</text>
</comment>
<feature type="domain" description="DEAD-box helicase OB fold" evidence="2">
    <location>
        <begin position="208"/>
        <end position="334"/>
    </location>
</feature>
<keyword evidence="4" id="KW-1185">Reference proteome</keyword>
<dbReference type="EMBL" id="WIXE01017266">
    <property type="protein sequence ID" value="KAK5971881.1"/>
    <property type="molecule type" value="Genomic_DNA"/>
</dbReference>
<organism evidence="3 4">
    <name type="scientific">Trichostrongylus colubriformis</name>
    <name type="common">Black scour worm</name>
    <dbReference type="NCBI Taxonomy" id="6319"/>
    <lineage>
        <taxon>Eukaryota</taxon>
        <taxon>Metazoa</taxon>
        <taxon>Ecdysozoa</taxon>
        <taxon>Nematoda</taxon>
        <taxon>Chromadorea</taxon>
        <taxon>Rhabditida</taxon>
        <taxon>Rhabditina</taxon>
        <taxon>Rhabditomorpha</taxon>
        <taxon>Strongyloidea</taxon>
        <taxon>Trichostrongylidae</taxon>
        <taxon>Trichostrongylus</taxon>
    </lineage>
</organism>
<dbReference type="Proteomes" id="UP001331761">
    <property type="component" value="Unassembled WGS sequence"/>
</dbReference>
<sequence>MLVLGCVVDHIEVILTVAAGLSVQSPFTNRSYRELDVVQRREGLTSSMGDPFTLIEIFREWMLQKCTAGKVRRWALENGIDEHRMFEISKLRFQYRQILEDAGLVEKPDAHELGQDDSRQRRIDQGDKKKLLDMKRDARQVAKTRKVLRADKHFDSILNDLEEEDLENESDPMKADVKTVEFLLSYKQRDVEKIRRTHKLRRKDAEVIRIIIAAGLYPNYTIPDPLNKYQHGQELFVHTRMKPFTLIHPNSTIAQYHAADFEALVVHFLKPGIAVHVHSIMTPPLETLEPRADSEGRSVHHKILFYGLLLETTKPYICNVLPLPALNLLLFAKK</sequence>
<dbReference type="AlphaFoldDB" id="A0AAN8IFU3"/>
<accession>A0AAN8IFU3</accession>